<dbReference type="STRING" id="135651.G0P605"/>
<dbReference type="InParanoid" id="G0P605"/>
<dbReference type="HOGENOM" id="CLU_006187_5_0_1"/>
<dbReference type="OMA" id="TIFELTH"/>
<dbReference type="SUPFAM" id="SSF55486">
    <property type="entry name" value="Metalloproteases ('zincins'), catalytic domain"/>
    <property type="match status" value="1"/>
</dbReference>
<comment type="similarity">
    <text evidence="2">Belongs to the peptidase M13 family.</text>
</comment>
<dbReference type="GO" id="GO:0046872">
    <property type="term" value="F:metal ion binding"/>
    <property type="evidence" value="ECO:0007669"/>
    <property type="project" value="UniProtKB-KW"/>
</dbReference>
<evidence type="ECO:0000256" key="2">
    <source>
        <dbReference type="ARBA" id="ARBA00007357"/>
    </source>
</evidence>
<keyword evidence="5" id="KW-0378">Hydrolase</keyword>
<dbReference type="eggNOG" id="KOG3624">
    <property type="taxonomic scope" value="Eukaryota"/>
</dbReference>
<sequence length="695" mass="80790">MEIRNKLRNPLIAVILILLIAIIAILATVGIWKFRSKPAERVIVQKEYLKSEQEPRDVCESPECITLAHQLLNWRDKNVDPCDNFYRASCGNYIEHNMVDGTRNTKKGRVVKRLIKEFLVQNHTSESKSEYTMKLLYQKCEALRNQTIFELTHDSTMKEVLNEILSLGPWPMIDKKWKASKFDLNAMLSNMAKLGHLDFGLFEVQLLHGKVLGVNVNYESVHNGEHKMHEIISAILTANNIIFNSTKIDKSITEVYEFYEELKKNNTRFDKLREFAPNIQFEKILKNLIHPQTGDWTKLKSKIEHGDKIFNRFNGNKDVKNETLSRILSNWLVLKFIENSYSTISWKASVAHDRACDDVVFHTLPRATLRAFVRNHFDRKNLKIVSEMLEETRKTYLEIIANTTWLSDEGKRRASLKMSTMKKLIGYPEEYDEEGKLDSTFGTLHVTESDSLYSIMKKIKRYRTELLMDFVAFELSLDPTRELMEVNAFYASYMNQMSIMIPFIDQPNMDPSFPAYAKYALTGNILGHEMGHSIDPAGIEWNEEGHYEKWMPKEDVKLYEERIQCLRDQYDNYDDPDFGKNLDSSRVINEIVADRHGIDATFHTYRRLNITNDPKMIGFEDVPSERMIYHVMALDYCAPRSVSTLEYTLQHTNHPTNSFRVNGIFSNLKSFAEAFNCPVGSPMNPEKKCELLVEK</sequence>
<dbReference type="PROSITE" id="PS51885">
    <property type="entry name" value="NEPRILYSIN"/>
    <property type="match status" value="1"/>
</dbReference>
<feature type="domain" description="Peptidase M13 C-terminal" evidence="9">
    <location>
        <begin position="487"/>
        <end position="691"/>
    </location>
</feature>
<evidence type="ECO:0000256" key="3">
    <source>
        <dbReference type="ARBA" id="ARBA00022670"/>
    </source>
</evidence>
<evidence type="ECO:0000256" key="6">
    <source>
        <dbReference type="ARBA" id="ARBA00022833"/>
    </source>
</evidence>
<comment type="cofactor">
    <cofactor evidence="1">
        <name>Zn(2+)</name>
        <dbReference type="ChEBI" id="CHEBI:29105"/>
    </cofactor>
</comment>
<organism evidence="12">
    <name type="scientific">Caenorhabditis brenneri</name>
    <name type="common">Nematode worm</name>
    <dbReference type="NCBI Taxonomy" id="135651"/>
    <lineage>
        <taxon>Eukaryota</taxon>
        <taxon>Metazoa</taxon>
        <taxon>Ecdysozoa</taxon>
        <taxon>Nematoda</taxon>
        <taxon>Chromadorea</taxon>
        <taxon>Rhabditida</taxon>
        <taxon>Rhabditina</taxon>
        <taxon>Rhabditomorpha</taxon>
        <taxon>Rhabditoidea</taxon>
        <taxon>Rhabditidae</taxon>
        <taxon>Peloderinae</taxon>
        <taxon>Caenorhabditis</taxon>
    </lineage>
</organism>
<feature type="domain" description="Peptidase M13 N-terminal" evidence="10">
    <location>
        <begin position="263"/>
        <end position="428"/>
    </location>
</feature>
<dbReference type="Gene3D" id="1.10.1380.10">
    <property type="entry name" value="Neutral endopeptidase , domain2"/>
    <property type="match status" value="2"/>
</dbReference>
<dbReference type="CDD" id="cd08662">
    <property type="entry name" value="M13"/>
    <property type="match status" value="1"/>
</dbReference>
<evidence type="ECO:0000313" key="12">
    <source>
        <dbReference type="Proteomes" id="UP000008068"/>
    </source>
</evidence>
<evidence type="ECO:0000313" key="11">
    <source>
        <dbReference type="EMBL" id="EGT46143.1"/>
    </source>
</evidence>
<reference evidence="12" key="1">
    <citation type="submission" date="2011-07" db="EMBL/GenBank/DDBJ databases">
        <authorList>
            <consortium name="Caenorhabditis brenneri Sequencing and Analysis Consortium"/>
            <person name="Wilson R.K."/>
        </authorList>
    </citation>
    <scope>NUCLEOTIDE SEQUENCE [LARGE SCALE GENOMIC DNA]</scope>
    <source>
        <strain evidence="12">PB2801</strain>
    </source>
</reference>
<evidence type="ECO:0000256" key="4">
    <source>
        <dbReference type="ARBA" id="ARBA00022723"/>
    </source>
</evidence>
<gene>
    <name evidence="11" type="ORF">CAEBREN_02842</name>
</gene>
<dbReference type="InterPro" id="IPR042089">
    <property type="entry name" value="Peptidase_M13_dom_2"/>
</dbReference>
<evidence type="ECO:0000259" key="10">
    <source>
        <dbReference type="Pfam" id="PF05649"/>
    </source>
</evidence>
<dbReference type="InterPro" id="IPR000718">
    <property type="entry name" value="Peptidase_M13"/>
</dbReference>
<evidence type="ECO:0000256" key="8">
    <source>
        <dbReference type="SAM" id="Phobius"/>
    </source>
</evidence>
<keyword evidence="3" id="KW-0645">Protease</keyword>
<keyword evidence="8" id="KW-0812">Transmembrane</keyword>
<dbReference type="PANTHER" id="PTHR11733">
    <property type="entry name" value="ZINC METALLOPROTEASE FAMILY M13 NEPRILYSIN-RELATED"/>
    <property type="match status" value="1"/>
</dbReference>
<dbReference type="AlphaFoldDB" id="G0P605"/>
<dbReference type="InterPro" id="IPR024079">
    <property type="entry name" value="MetalloPept_cat_dom_sf"/>
</dbReference>
<dbReference type="Pfam" id="PF05649">
    <property type="entry name" value="Peptidase_M13_N"/>
    <property type="match status" value="2"/>
</dbReference>
<name>G0P605_CAEBE</name>
<feature type="domain" description="Peptidase M13 N-terminal" evidence="10">
    <location>
        <begin position="81"/>
        <end position="201"/>
    </location>
</feature>
<proteinExistence type="inferred from homology"/>
<dbReference type="Gene3D" id="3.40.390.10">
    <property type="entry name" value="Collagenase (Catalytic Domain)"/>
    <property type="match status" value="2"/>
</dbReference>
<evidence type="ECO:0000256" key="1">
    <source>
        <dbReference type="ARBA" id="ARBA00001947"/>
    </source>
</evidence>
<evidence type="ECO:0008006" key="13">
    <source>
        <dbReference type="Google" id="ProtNLM"/>
    </source>
</evidence>
<keyword evidence="7" id="KW-0482">Metalloprotease</keyword>
<keyword evidence="6" id="KW-0862">Zinc</keyword>
<dbReference type="OrthoDB" id="5828345at2759"/>
<keyword evidence="4" id="KW-0479">Metal-binding</keyword>
<evidence type="ECO:0000256" key="7">
    <source>
        <dbReference type="ARBA" id="ARBA00023049"/>
    </source>
</evidence>
<evidence type="ECO:0000259" key="9">
    <source>
        <dbReference type="Pfam" id="PF01431"/>
    </source>
</evidence>
<dbReference type="GO" id="GO:0005886">
    <property type="term" value="C:plasma membrane"/>
    <property type="evidence" value="ECO:0007669"/>
    <property type="project" value="TreeGrafter"/>
</dbReference>
<dbReference type="InterPro" id="IPR018497">
    <property type="entry name" value="Peptidase_M13_C"/>
</dbReference>
<dbReference type="GO" id="GO:0004222">
    <property type="term" value="F:metalloendopeptidase activity"/>
    <property type="evidence" value="ECO:0007669"/>
    <property type="project" value="InterPro"/>
</dbReference>
<dbReference type="PANTHER" id="PTHR11733:SF7">
    <property type="entry name" value="NEPRILYSIN METALLOPEPTIDASE FAMILY-RELATED"/>
    <property type="match status" value="1"/>
</dbReference>
<dbReference type="GO" id="GO:0016485">
    <property type="term" value="P:protein processing"/>
    <property type="evidence" value="ECO:0007669"/>
    <property type="project" value="TreeGrafter"/>
</dbReference>
<keyword evidence="8" id="KW-0472">Membrane</keyword>
<feature type="transmembrane region" description="Helical" evidence="8">
    <location>
        <begin position="12"/>
        <end position="32"/>
    </location>
</feature>
<keyword evidence="12" id="KW-1185">Reference proteome</keyword>
<keyword evidence="8" id="KW-1133">Transmembrane helix</keyword>
<dbReference type="InterPro" id="IPR008753">
    <property type="entry name" value="Peptidase_M13_N"/>
</dbReference>
<accession>G0P605</accession>
<evidence type="ECO:0000256" key="5">
    <source>
        <dbReference type="ARBA" id="ARBA00022801"/>
    </source>
</evidence>
<dbReference type="EMBL" id="GL380092">
    <property type="protein sequence ID" value="EGT46143.1"/>
    <property type="molecule type" value="Genomic_DNA"/>
</dbReference>
<protein>
    <recommendedName>
        <fullName evidence="13">Peptidase M13 C-terminal domain-containing protein</fullName>
    </recommendedName>
</protein>
<dbReference type="Pfam" id="PF01431">
    <property type="entry name" value="Peptidase_M13"/>
    <property type="match status" value="1"/>
</dbReference>
<dbReference type="Proteomes" id="UP000008068">
    <property type="component" value="Unassembled WGS sequence"/>
</dbReference>